<dbReference type="Proteomes" id="UP000000214">
    <property type="component" value="Chromosome"/>
</dbReference>
<name>K7SL49_ACIA4</name>
<organism evidence="1 2">
    <name type="scientific">Acidipropionibacterium acidipropionici (strain ATCC 4875 / DSM 20272 / JCM 6432 / NBRC 12425 / NCIMB 8070 / 4)</name>
    <name type="common">Propionibacterium acidipropionici</name>
    <dbReference type="NCBI Taxonomy" id="1171373"/>
    <lineage>
        <taxon>Bacteria</taxon>
        <taxon>Bacillati</taxon>
        <taxon>Actinomycetota</taxon>
        <taxon>Actinomycetes</taxon>
        <taxon>Propionibacteriales</taxon>
        <taxon>Propionibacteriaceae</taxon>
        <taxon>Acidipropionibacterium</taxon>
    </lineage>
</organism>
<reference evidence="1 2" key="1">
    <citation type="journal article" date="2012" name="BMC Genomics">
        <title>The genome sequence of Propionibacterium acidipropionici provides insights into its biotechnological and industrial potential.</title>
        <authorList>
            <person name="Parizzi L.P."/>
            <person name="Grassi M.C."/>
            <person name="Llerena L.A."/>
            <person name="Carazzolle M.F."/>
            <person name="Queiroz V.L."/>
            <person name="Lunardi I."/>
            <person name="Zeidler A.F."/>
            <person name="Teixeira P.J."/>
            <person name="Mieczkowski P."/>
            <person name="Rincones J."/>
            <person name="Pereira G.A."/>
        </authorList>
    </citation>
    <scope>NUCLEOTIDE SEQUENCE [LARGE SCALE GENOMIC DNA]</scope>
    <source>
        <strain evidence="2">ATCC 4875 / DSM 20272 / JCM 6432 / NBRC 12425 / NCIMB 8070</strain>
    </source>
</reference>
<dbReference type="KEGG" id="pbo:PACID_22200"/>
<evidence type="ECO:0000313" key="1">
    <source>
        <dbReference type="EMBL" id="AFV90005.1"/>
    </source>
</evidence>
<dbReference type="AlphaFoldDB" id="K7SL49"/>
<evidence type="ECO:0008006" key="3">
    <source>
        <dbReference type="Google" id="ProtNLM"/>
    </source>
</evidence>
<sequence length="121" mass="13455">MLLLDRFDREYRPDGTVIRIPYMSAMTRLVSHDGTESSFAEIAETADTSSDRQQLFTRAAPLFDLDPESAASAVRKVLVVTARWREYARRSGIAEAEITAMEPAFDHEAAAQAKSWLSSTG</sequence>
<dbReference type="HOGENOM" id="CLU_2035899_0_0_11"/>
<dbReference type="PATRIC" id="fig|1171373.8.peg.2197"/>
<proteinExistence type="predicted"/>
<dbReference type="EMBL" id="CP003493">
    <property type="protein sequence ID" value="AFV90005.1"/>
    <property type="molecule type" value="Genomic_DNA"/>
</dbReference>
<gene>
    <name evidence="1" type="ordered locus">PACID_22200</name>
</gene>
<evidence type="ECO:0000313" key="2">
    <source>
        <dbReference type="Proteomes" id="UP000000214"/>
    </source>
</evidence>
<dbReference type="STRING" id="1171373.PACID_22200"/>
<accession>K7SL49</accession>
<protein>
    <recommendedName>
        <fullName evidence="3">HipA domain-containing protein</fullName>
    </recommendedName>
</protein>